<reference evidence="2" key="1">
    <citation type="submission" date="2023-06" db="EMBL/GenBank/DDBJ databases">
        <title>Genomic analysis of the entomopathogenic nematode Steinernema hermaphroditum.</title>
        <authorList>
            <person name="Schwarz E.M."/>
            <person name="Heppert J.K."/>
            <person name="Baniya A."/>
            <person name="Schwartz H.T."/>
            <person name="Tan C.-H."/>
            <person name="Antoshechkin I."/>
            <person name="Sternberg P.W."/>
            <person name="Goodrich-Blair H."/>
            <person name="Dillman A.R."/>
        </authorList>
    </citation>
    <scope>NUCLEOTIDE SEQUENCE</scope>
    <source>
        <strain evidence="2">PS9179</strain>
        <tissue evidence="2">Whole animal</tissue>
    </source>
</reference>
<comment type="caution">
    <text evidence="2">The sequence shown here is derived from an EMBL/GenBank/DDBJ whole genome shotgun (WGS) entry which is preliminary data.</text>
</comment>
<keyword evidence="3" id="KW-1185">Reference proteome</keyword>
<organism evidence="2 3">
    <name type="scientific">Steinernema hermaphroditum</name>
    <dbReference type="NCBI Taxonomy" id="289476"/>
    <lineage>
        <taxon>Eukaryota</taxon>
        <taxon>Metazoa</taxon>
        <taxon>Ecdysozoa</taxon>
        <taxon>Nematoda</taxon>
        <taxon>Chromadorea</taxon>
        <taxon>Rhabditida</taxon>
        <taxon>Tylenchina</taxon>
        <taxon>Panagrolaimomorpha</taxon>
        <taxon>Strongyloidoidea</taxon>
        <taxon>Steinernematidae</taxon>
        <taxon>Steinernema</taxon>
    </lineage>
</organism>
<dbReference type="Proteomes" id="UP001175271">
    <property type="component" value="Unassembled WGS sequence"/>
</dbReference>
<keyword evidence="1" id="KW-0732">Signal</keyword>
<gene>
    <name evidence="2" type="ORF">QR680_002984</name>
</gene>
<dbReference type="GO" id="GO:0042048">
    <property type="term" value="P:olfactory behavior"/>
    <property type="evidence" value="ECO:0007669"/>
    <property type="project" value="TreeGrafter"/>
</dbReference>
<dbReference type="PANTHER" id="PTHR34722:SF2">
    <property type="entry name" value="HOMOLOG OF ODR-2 (TWO)"/>
    <property type="match status" value="1"/>
</dbReference>
<feature type="chain" id="PRO_5041260774" description="Protein sleepless" evidence="1">
    <location>
        <begin position="17"/>
        <end position="185"/>
    </location>
</feature>
<proteinExistence type="predicted"/>
<dbReference type="PANTHER" id="PTHR34722">
    <property type="entry name" value="HOMOLOG OF ODR-2 (TWO)-RELATED"/>
    <property type="match status" value="1"/>
</dbReference>
<accession>A0AA39H4X0</accession>
<name>A0AA39H4X0_9BILA</name>
<dbReference type="Pfam" id="PF06579">
    <property type="entry name" value="Ly-6_related"/>
    <property type="match status" value="1"/>
</dbReference>
<dbReference type="AlphaFoldDB" id="A0AA39H4X0"/>
<dbReference type="InterPro" id="IPR010558">
    <property type="entry name" value="Ly-6-related"/>
</dbReference>
<protein>
    <recommendedName>
        <fullName evidence="4">Protein sleepless</fullName>
    </recommendedName>
</protein>
<evidence type="ECO:0000256" key="1">
    <source>
        <dbReference type="SAM" id="SignalP"/>
    </source>
</evidence>
<feature type="signal peptide" evidence="1">
    <location>
        <begin position="1"/>
        <end position="16"/>
    </location>
</feature>
<dbReference type="GO" id="GO:0043025">
    <property type="term" value="C:neuronal cell body"/>
    <property type="evidence" value="ECO:0007669"/>
    <property type="project" value="TreeGrafter"/>
</dbReference>
<dbReference type="GO" id="GO:1990834">
    <property type="term" value="P:response to odorant"/>
    <property type="evidence" value="ECO:0007669"/>
    <property type="project" value="TreeGrafter"/>
</dbReference>
<dbReference type="EMBL" id="JAUCMV010000005">
    <property type="protein sequence ID" value="KAK0399310.1"/>
    <property type="molecule type" value="Genomic_DNA"/>
</dbReference>
<evidence type="ECO:0000313" key="2">
    <source>
        <dbReference type="EMBL" id="KAK0399310.1"/>
    </source>
</evidence>
<evidence type="ECO:0008006" key="4">
    <source>
        <dbReference type="Google" id="ProtNLM"/>
    </source>
</evidence>
<dbReference type="GO" id="GO:0030424">
    <property type="term" value="C:axon"/>
    <property type="evidence" value="ECO:0007669"/>
    <property type="project" value="TreeGrafter"/>
</dbReference>
<sequence length="185" mass="20820">MLLILFVCLLLAQSAGKRVEGFKCFSCMSRYYGATWQFAGYSRIYMEPRAFTDNCQDPYKRGADVPYIYCDDPHNCISLVEELQIGVGARGYIRGCWSSVFLWGFNRTGTVGALMDHSFCYNFNLSQLIAGGKPFESRMSVCSCNGHLCNGETASFSSRTVYSTLCTSLALLVLYFVTFESFQIR</sequence>
<evidence type="ECO:0000313" key="3">
    <source>
        <dbReference type="Proteomes" id="UP001175271"/>
    </source>
</evidence>